<dbReference type="InterPro" id="IPR000821">
    <property type="entry name" value="Ala_racemase"/>
</dbReference>
<dbReference type="HAMAP" id="MF_01201">
    <property type="entry name" value="Ala_racemase"/>
    <property type="match status" value="1"/>
</dbReference>
<comment type="cofactor">
    <cofactor evidence="2 5 6">
        <name>pyridoxal 5'-phosphate</name>
        <dbReference type="ChEBI" id="CHEBI:597326"/>
    </cofactor>
</comment>
<dbReference type="SMART" id="SM01005">
    <property type="entry name" value="Ala_racemase_C"/>
    <property type="match status" value="1"/>
</dbReference>
<dbReference type="InterPro" id="IPR011079">
    <property type="entry name" value="Ala_racemase_C"/>
</dbReference>
<dbReference type="Pfam" id="PF01168">
    <property type="entry name" value="Ala_racemase_N"/>
    <property type="match status" value="1"/>
</dbReference>
<dbReference type="AlphaFoldDB" id="A0A0W0VFY3"/>
<evidence type="ECO:0000313" key="9">
    <source>
        <dbReference type="EMBL" id="KTD18994.1"/>
    </source>
</evidence>
<evidence type="ECO:0000256" key="7">
    <source>
        <dbReference type="PIRSR" id="PIRSR600821-52"/>
    </source>
</evidence>
<dbReference type="FunFam" id="3.20.20.10:FF:000002">
    <property type="entry name" value="Alanine racemase"/>
    <property type="match status" value="1"/>
</dbReference>
<comment type="similarity">
    <text evidence="5">Belongs to the alanine racemase family.</text>
</comment>
<proteinExistence type="inferred from homology"/>
<name>A0A0W0VFY3_9GAMM</name>
<dbReference type="EC" id="5.1.1.1" evidence="5"/>
<keyword evidence="4 5" id="KW-0413">Isomerase</keyword>
<dbReference type="EMBL" id="LNYJ01000003">
    <property type="protein sequence ID" value="KTD18994.1"/>
    <property type="molecule type" value="Genomic_DNA"/>
</dbReference>
<keyword evidence="10" id="KW-1185">Reference proteome</keyword>
<accession>A0A0W0VFY3</accession>
<dbReference type="PRINTS" id="PR00992">
    <property type="entry name" value="ALARACEMASE"/>
</dbReference>
<feature type="domain" description="Alanine racemase C-terminal" evidence="8">
    <location>
        <begin position="257"/>
        <end position="379"/>
    </location>
</feature>
<dbReference type="STRING" id="456.Ljor_0217"/>
<dbReference type="Proteomes" id="UP000055035">
    <property type="component" value="Unassembled WGS sequence"/>
</dbReference>
<evidence type="ECO:0000256" key="3">
    <source>
        <dbReference type="ARBA" id="ARBA00022898"/>
    </source>
</evidence>
<organism evidence="9 10">
    <name type="scientific">Legionella jordanis</name>
    <dbReference type="NCBI Taxonomy" id="456"/>
    <lineage>
        <taxon>Bacteria</taxon>
        <taxon>Pseudomonadati</taxon>
        <taxon>Pseudomonadota</taxon>
        <taxon>Gammaproteobacteria</taxon>
        <taxon>Legionellales</taxon>
        <taxon>Legionellaceae</taxon>
        <taxon>Legionella</taxon>
    </lineage>
</organism>
<dbReference type="PATRIC" id="fig|456.5.peg.233"/>
<evidence type="ECO:0000256" key="4">
    <source>
        <dbReference type="ARBA" id="ARBA00023235"/>
    </source>
</evidence>
<comment type="catalytic activity">
    <reaction evidence="1 5">
        <text>L-alanine = D-alanine</text>
        <dbReference type="Rhea" id="RHEA:20249"/>
        <dbReference type="ChEBI" id="CHEBI:57416"/>
        <dbReference type="ChEBI" id="CHEBI:57972"/>
        <dbReference type="EC" id="5.1.1.1"/>
    </reaction>
</comment>
<dbReference type="InterPro" id="IPR009006">
    <property type="entry name" value="Ala_racemase/Decarboxylase_C"/>
</dbReference>
<dbReference type="SUPFAM" id="SSF51419">
    <property type="entry name" value="PLP-binding barrel"/>
    <property type="match status" value="1"/>
</dbReference>
<protein>
    <recommendedName>
        <fullName evidence="5">Alanine racemase</fullName>
        <ecNumber evidence="5">5.1.1.1</ecNumber>
    </recommendedName>
</protein>
<comment type="caution">
    <text evidence="9">The sequence shown here is derived from an EMBL/GenBank/DDBJ whole genome shotgun (WGS) entry which is preliminary data.</text>
</comment>
<dbReference type="GO" id="GO:0030170">
    <property type="term" value="F:pyridoxal phosphate binding"/>
    <property type="evidence" value="ECO:0007669"/>
    <property type="project" value="UniProtKB-UniRule"/>
</dbReference>
<dbReference type="UniPathway" id="UPA00042">
    <property type="reaction ID" value="UER00497"/>
</dbReference>
<dbReference type="Pfam" id="PF00842">
    <property type="entry name" value="Ala_racemase_C"/>
    <property type="match status" value="1"/>
</dbReference>
<keyword evidence="3 5" id="KW-0663">Pyridoxal phosphate</keyword>
<dbReference type="SUPFAM" id="SSF50621">
    <property type="entry name" value="Alanine racemase C-terminal domain-like"/>
    <property type="match status" value="1"/>
</dbReference>
<feature type="modified residue" description="N6-(pyridoxal phosphate)lysine" evidence="5 6">
    <location>
        <position position="56"/>
    </location>
</feature>
<dbReference type="PANTHER" id="PTHR30511:SF0">
    <property type="entry name" value="ALANINE RACEMASE, CATABOLIC-RELATED"/>
    <property type="match status" value="1"/>
</dbReference>
<comment type="pathway">
    <text evidence="5">Amino-acid biosynthesis; D-alanine biosynthesis; D-alanine from L-alanine: step 1/1.</text>
</comment>
<dbReference type="InterPro" id="IPR029066">
    <property type="entry name" value="PLP-binding_barrel"/>
</dbReference>
<gene>
    <name evidence="9" type="primary">alr</name>
    <name evidence="9" type="ORF">Ljor_0217</name>
</gene>
<evidence type="ECO:0000256" key="5">
    <source>
        <dbReference type="HAMAP-Rule" id="MF_01201"/>
    </source>
</evidence>
<evidence type="ECO:0000256" key="6">
    <source>
        <dbReference type="PIRSR" id="PIRSR600821-50"/>
    </source>
</evidence>
<dbReference type="InterPro" id="IPR001608">
    <property type="entry name" value="Ala_racemase_N"/>
</dbReference>
<dbReference type="PANTHER" id="PTHR30511">
    <property type="entry name" value="ALANINE RACEMASE"/>
    <property type="match status" value="1"/>
</dbReference>
<feature type="active site" description="Proton acceptor; specific for D-alanine" evidence="5">
    <location>
        <position position="56"/>
    </location>
</feature>
<dbReference type="Gene3D" id="2.40.37.10">
    <property type="entry name" value="Lyase, Ornithine Decarboxylase, Chain A, domain 1"/>
    <property type="match status" value="1"/>
</dbReference>
<comment type="function">
    <text evidence="5">Catalyzes the interconversion of L-alanine and D-alanine. May also act on other amino acids.</text>
</comment>
<dbReference type="GO" id="GO:0008784">
    <property type="term" value="F:alanine racemase activity"/>
    <property type="evidence" value="ECO:0007669"/>
    <property type="project" value="UniProtKB-UniRule"/>
</dbReference>
<feature type="binding site" evidence="5 7">
    <location>
        <position position="152"/>
    </location>
    <ligand>
        <name>substrate</name>
    </ligand>
</feature>
<evidence type="ECO:0000256" key="2">
    <source>
        <dbReference type="ARBA" id="ARBA00001933"/>
    </source>
</evidence>
<reference evidence="9 10" key="1">
    <citation type="submission" date="2015-11" db="EMBL/GenBank/DDBJ databases">
        <title>Genomic analysis of 38 Legionella species identifies large and diverse effector repertoires.</title>
        <authorList>
            <person name="Burstein D."/>
            <person name="Amaro F."/>
            <person name="Zusman T."/>
            <person name="Lifshitz Z."/>
            <person name="Cohen O."/>
            <person name="Gilbert J.A."/>
            <person name="Pupko T."/>
            <person name="Shuman H.A."/>
            <person name="Segal G."/>
        </authorList>
    </citation>
    <scope>NUCLEOTIDE SEQUENCE [LARGE SCALE GENOMIC DNA]</scope>
    <source>
        <strain evidence="9 10">BL-540</strain>
    </source>
</reference>
<feature type="binding site" evidence="5 7">
    <location>
        <position position="326"/>
    </location>
    <ligand>
        <name>substrate</name>
    </ligand>
</feature>
<dbReference type="GO" id="GO:0005829">
    <property type="term" value="C:cytosol"/>
    <property type="evidence" value="ECO:0007669"/>
    <property type="project" value="TreeGrafter"/>
</dbReference>
<evidence type="ECO:0000259" key="8">
    <source>
        <dbReference type="SMART" id="SM01005"/>
    </source>
</evidence>
<evidence type="ECO:0000313" key="10">
    <source>
        <dbReference type="Proteomes" id="UP000055035"/>
    </source>
</evidence>
<dbReference type="GO" id="GO:0030632">
    <property type="term" value="P:D-alanine biosynthetic process"/>
    <property type="evidence" value="ECO:0007669"/>
    <property type="project" value="UniProtKB-UniRule"/>
</dbReference>
<feature type="active site" description="Proton acceptor; specific for L-alanine" evidence="5">
    <location>
        <position position="278"/>
    </location>
</feature>
<dbReference type="NCBIfam" id="TIGR00492">
    <property type="entry name" value="alr"/>
    <property type="match status" value="1"/>
</dbReference>
<sequence>MVNTHALKIWLLTATRELTNNVTRPTRVQIDAKALVHNLNAVKRYAPNSKVIAMVKANAYGCGLASVIPVLEGQVDAFGVACIEEAMAIRSLGSRSDCVLFQGVFSADELQLASTHQFQCVIHQPHQLQWLLNQTLPSKIKVWVKVNTGMHRLGFPTQDIYEIIEALSHCPWVDSEIGLMTHLACADNPKEPSNERQLRLFNELSLPSVKLTKSICNSAAIMSFPDAHAEVVRPGIMLYGVSPFAETTGQDIGLMPVMRFISAISAINHYPDKARIGYGGVWQTSRPSTIGIVAVGYGDGYPRHIAANTAVWINGFKAPIVGRVSMDMLTVDLTDAPDVAVGDVVELWGPHIPVESIASSAGTIAYELLCQFSPRIRQI</sequence>
<dbReference type="Gene3D" id="3.20.20.10">
    <property type="entry name" value="Alanine racemase"/>
    <property type="match status" value="1"/>
</dbReference>
<evidence type="ECO:0000256" key="1">
    <source>
        <dbReference type="ARBA" id="ARBA00000316"/>
    </source>
</evidence>
<dbReference type="CDD" id="cd06827">
    <property type="entry name" value="PLPDE_III_AR_proteobact"/>
    <property type="match status" value="1"/>
</dbReference>